<protein>
    <recommendedName>
        <fullName evidence="2">CxC2-like cysteine cluster KDZ transposase-associated domain-containing protein</fullName>
    </recommendedName>
</protein>
<dbReference type="InterPro" id="IPR040521">
    <property type="entry name" value="KDZ"/>
</dbReference>
<evidence type="ECO:0000313" key="4">
    <source>
        <dbReference type="Proteomes" id="UP000297245"/>
    </source>
</evidence>
<gene>
    <name evidence="3" type="ORF">K435DRAFT_705621</name>
</gene>
<dbReference type="Pfam" id="PF18803">
    <property type="entry name" value="CxC2"/>
    <property type="match status" value="1"/>
</dbReference>
<proteinExistence type="predicted"/>
<keyword evidence="4" id="KW-1185">Reference proteome</keyword>
<feature type="domain" description="CxC2-like cysteine cluster KDZ transposase-associated" evidence="2">
    <location>
        <begin position="93"/>
        <end position="192"/>
    </location>
</feature>
<dbReference type="AlphaFoldDB" id="A0A4S8KLM7"/>
<accession>A0A4S8KLM7</accession>
<name>A0A4S8KLM7_DENBC</name>
<dbReference type="Proteomes" id="UP000297245">
    <property type="component" value="Unassembled WGS sequence"/>
</dbReference>
<dbReference type="Pfam" id="PF18758">
    <property type="entry name" value="KDZ"/>
    <property type="match status" value="1"/>
</dbReference>
<evidence type="ECO:0000256" key="1">
    <source>
        <dbReference type="SAM" id="MobiDB-lite"/>
    </source>
</evidence>
<reference evidence="3 4" key="1">
    <citation type="journal article" date="2019" name="Nat. Ecol. Evol.">
        <title>Megaphylogeny resolves global patterns of mushroom evolution.</title>
        <authorList>
            <person name="Varga T."/>
            <person name="Krizsan K."/>
            <person name="Foldi C."/>
            <person name="Dima B."/>
            <person name="Sanchez-Garcia M."/>
            <person name="Sanchez-Ramirez S."/>
            <person name="Szollosi G.J."/>
            <person name="Szarkandi J.G."/>
            <person name="Papp V."/>
            <person name="Albert L."/>
            <person name="Andreopoulos W."/>
            <person name="Angelini C."/>
            <person name="Antonin V."/>
            <person name="Barry K.W."/>
            <person name="Bougher N.L."/>
            <person name="Buchanan P."/>
            <person name="Buyck B."/>
            <person name="Bense V."/>
            <person name="Catcheside P."/>
            <person name="Chovatia M."/>
            <person name="Cooper J."/>
            <person name="Damon W."/>
            <person name="Desjardin D."/>
            <person name="Finy P."/>
            <person name="Geml J."/>
            <person name="Haridas S."/>
            <person name="Hughes K."/>
            <person name="Justo A."/>
            <person name="Karasinski D."/>
            <person name="Kautmanova I."/>
            <person name="Kiss B."/>
            <person name="Kocsube S."/>
            <person name="Kotiranta H."/>
            <person name="LaButti K.M."/>
            <person name="Lechner B.E."/>
            <person name="Liimatainen K."/>
            <person name="Lipzen A."/>
            <person name="Lukacs Z."/>
            <person name="Mihaltcheva S."/>
            <person name="Morgado L.N."/>
            <person name="Niskanen T."/>
            <person name="Noordeloos M.E."/>
            <person name="Ohm R.A."/>
            <person name="Ortiz-Santana B."/>
            <person name="Ovrebo C."/>
            <person name="Racz N."/>
            <person name="Riley R."/>
            <person name="Savchenko A."/>
            <person name="Shiryaev A."/>
            <person name="Soop K."/>
            <person name="Spirin V."/>
            <person name="Szebenyi C."/>
            <person name="Tomsovsky M."/>
            <person name="Tulloss R.E."/>
            <person name="Uehling J."/>
            <person name="Grigoriev I.V."/>
            <person name="Vagvolgyi C."/>
            <person name="Papp T."/>
            <person name="Martin F.M."/>
            <person name="Miettinen O."/>
            <person name="Hibbett D.S."/>
            <person name="Nagy L.G."/>
        </authorList>
    </citation>
    <scope>NUCLEOTIDE SEQUENCE [LARGE SCALE GENOMIC DNA]</scope>
    <source>
        <strain evidence="3 4">CBS 962.96</strain>
    </source>
</reference>
<evidence type="ECO:0000313" key="3">
    <source>
        <dbReference type="EMBL" id="THU76108.1"/>
    </source>
</evidence>
<feature type="region of interest" description="Disordered" evidence="1">
    <location>
        <begin position="1"/>
        <end position="24"/>
    </location>
</feature>
<dbReference type="EMBL" id="ML181175">
    <property type="protein sequence ID" value="THU76108.1"/>
    <property type="molecule type" value="Genomic_DNA"/>
</dbReference>
<dbReference type="OrthoDB" id="3149508at2759"/>
<feature type="non-terminal residue" evidence="3">
    <location>
        <position position="414"/>
    </location>
</feature>
<dbReference type="InterPro" id="IPR041457">
    <property type="entry name" value="CxC2_KDZ-assoc"/>
</dbReference>
<sequence>MFDALPELLPDTVSPDDKAPEPSQSTRALWDLVSHLPELTSYLLSHEHNFDAGSSCSCGRGEKCVVQCQDCLFYKTSYHGFYRRHDISTLREGHAIQLGHNNGICPNALQPIKFVITHSNGVHGTRLSFCGCFTGGNRTKQLMQAHLFPGSAAEPISAFSFSVLKEYDLHTLQAKFGAYGYCFSLRRLTDNVFTHLVNDPYQTFMRVARFWRYMDLRIRMVTFDGNHQANQFWKNTDPFNKSLADGLAYFPETTKYLAFLKSLGHISPEEFAAHCNHVKVIANQGRIQGQNCAKTGVVNTQCDHVFVMATADMQNGERYANVDASSHHAFEMYGFGDDKTDNHRDLVFCADSYDANCSCCVNKVKRFASSTYLADQKEFVKKFEHGIPDLHIKGHIDDCSVVFGHPYHWCVGHF</sequence>
<evidence type="ECO:0000259" key="2">
    <source>
        <dbReference type="Pfam" id="PF18803"/>
    </source>
</evidence>
<organism evidence="3 4">
    <name type="scientific">Dendrothele bispora (strain CBS 962.96)</name>
    <dbReference type="NCBI Taxonomy" id="1314807"/>
    <lineage>
        <taxon>Eukaryota</taxon>
        <taxon>Fungi</taxon>
        <taxon>Dikarya</taxon>
        <taxon>Basidiomycota</taxon>
        <taxon>Agaricomycotina</taxon>
        <taxon>Agaricomycetes</taxon>
        <taxon>Agaricomycetidae</taxon>
        <taxon>Agaricales</taxon>
        <taxon>Agaricales incertae sedis</taxon>
        <taxon>Dendrothele</taxon>
    </lineage>
</organism>